<feature type="transmembrane region" description="Helical" evidence="3">
    <location>
        <begin position="99"/>
        <end position="120"/>
    </location>
</feature>
<dbReference type="Proteomes" id="UP000321571">
    <property type="component" value="Unassembled WGS sequence"/>
</dbReference>
<evidence type="ECO:0000313" key="6">
    <source>
        <dbReference type="Proteomes" id="UP000321571"/>
    </source>
</evidence>
<keyword evidence="1" id="KW-0805">Transcription regulation</keyword>
<evidence type="ECO:0000259" key="4">
    <source>
        <dbReference type="Pfam" id="PF13490"/>
    </source>
</evidence>
<dbReference type="InterPro" id="IPR041916">
    <property type="entry name" value="Anti_sigma_zinc_sf"/>
</dbReference>
<proteinExistence type="predicted"/>
<protein>
    <recommendedName>
        <fullName evidence="4">Putative zinc-finger domain-containing protein</fullName>
    </recommendedName>
</protein>
<dbReference type="Pfam" id="PF13490">
    <property type="entry name" value="zf-HC2"/>
    <property type="match status" value="1"/>
</dbReference>
<accession>A0A5C8NLJ3</accession>
<reference evidence="5 6" key="1">
    <citation type="submission" date="2019-06" db="EMBL/GenBank/DDBJ databases">
        <title>Aeromicrobium sp. nov., isolated from a maize field.</title>
        <authorList>
            <person name="Lin S.-Y."/>
            <person name="Tsai C.-F."/>
            <person name="Young C.-C."/>
        </authorList>
    </citation>
    <scope>NUCLEOTIDE SEQUENCE [LARGE SCALE GENOMIC DNA]</scope>
    <source>
        <strain evidence="5 6">CC-CFT486</strain>
    </source>
</reference>
<keyword evidence="2" id="KW-0804">Transcription</keyword>
<dbReference type="Gene3D" id="1.10.10.1320">
    <property type="entry name" value="Anti-sigma factor, zinc-finger domain"/>
    <property type="match status" value="1"/>
</dbReference>
<name>A0A5C8NLJ3_9ACTN</name>
<gene>
    <name evidence="5" type="ORF">FHP06_04395</name>
</gene>
<dbReference type="AlphaFoldDB" id="A0A5C8NLJ3"/>
<dbReference type="OrthoDB" id="3743969at2"/>
<comment type="caution">
    <text evidence="5">The sequence shown here is derived from an EMBL/GenBank/DDBJ whole genome shotgun (WGS) entry which is preliminary data.</text>
</comment>
<dbReference type="EMBL" id="VDUX01000002">
    <property type="protein sequence ID" value="TXL61960.1"/>
    <property type="molecule type" value="Genomic_DNA"/>
</dbReference>
<keyword evidence="3" id="KW-1133">Transmembrane helix</keyword>
<sequence length="291" mass="31236">MAAPASSDRSEPDLAHLGNDVAAFVDGQLSPEAMDAAASHLEGCVDCRLAVHQQQQLKARMREVFAPEPPPGLLESLSTLPQAPPSSPSWLNRLLSSSFLGASLVVLGASMAVVAVAYIIGAPEDAVADEVTPPFDRYTAEYVEVGRPTGSLTTDALDELDEYGWPCHAQLGAGLERVAGRWQSRGSTVALVYAGDGQLLNLFEQTGVLSKDALRGFEQRRYADHRVWVRDGHPRVVTWDADGITYTIVTDLDDSALTGAIADLPRPEDEPDLVQKVGNGLNRMTTWMSAA</sequence>
<evidence type="ECO:0000256" key="2">
    <source>
        <dbReference type="ARBA" id="ARBA00023163"/>
    </source>
</evidence>
<dbReference type="InterPro" id="IPR027383">
    <property type="entry name" value="Znf_put"/>
</dbReference>
<organism evidence="5 6">
    <name type="scientific">Aeromicrobium terrae</name>
    <dbReference type="NCBI Taxonomy" id="2498846"/>
    <lineage>
        <taxon>Bacteria</taxon>
        <taxon>Bacillati</taxon>
        <taxon>Actinomycetota</taxon>
        <taxon>Actinomycetes</taxon>
        <taxon>Propionibacteriales</taxon>
        <taxon>Nocardioidaceae</taxon>
        <taxon>Aeromicrobium</taxon>
    </lineage>
</organism>
<evidence type="ECO:0000256" key="1">
    <source>
        <dbReference type="ARBA" id="ARBA00023015"/>
    </source>
</evidence>
<evidence type="ECO:0000256" key="3">
    <source>
        <dbReference type="SAM" id="Phobius"/>
    </source>
</evidence>
<feature type="domain" description="Putative zinc-finger" evidence="4">
    <location>
        <begin position="22"/>
        <end position="48"/>
    </location>
</feature>
<keyword evidence="6" id="KW-1185">Reference proteome</keyword>
<keyword evidence="3" id="KW-0812">Transmembrane</keyword>
<keyword evidence="3" id="KW-0472">Membrane</keyword>
<evidence type="ECO:0000313" key="5">
    <source>
        <dbReference type="EMBL" id="TXL61960.1"/>
    </source>
</evidence>